<reference evidence="1" key="1">
    <citation type="submission" date="2014-09" db="EMBL/GenBank/DDBJ databases">
        <authorList>
            <person name="Magalhaes I.L.F."/>
            <person name="Oliveira U."/>
            <person name="Santos F.R."/>
            <person name="Vidigal T.H.D.A."/>
            <person name="Brescovit A.D."/>
            <person name="Santos A.J."/>
        </authorList>
    </citation>
    <scope>NUCLEOTIDE SEQUENCE</scope>
    <source>
        <tissue evidence="1">Shoot tissue taken approximately 20 cm above the soil surface</tissue>
    </source>
</reference>
<sequence>MELFGMFFRLKVQAIMLHKNLAREHVKNCFLIATKAASSVPFPTPFLQVIFG</sequence>
<name>A0A0A9F785_ARUDO</name>
<accession>A0A0A9F785</accession>
<dbReference type="EMBL" id="GBRH01188976">
    <property type="protein sequence ID" value="JAE08920.1"/>
    <property type="molecule type" value="Transcribed_RNA"/>
</dbReference>
<proteinExistence type="predicted"/>
<organism evidence="1">
    <name type="scientific">Arundo donax</name>
    <name type="common">Giant reed</name>
    <name type="synonym">Donax arundinaceus</name>
    <dbReference type="NCBI Taxonomy" id="35708"/>
    <lineage>
        <taxon>Eukaryota</taxon>
        <taxon>Viridiplantae</taxon>
        <taxon>Streptophyta</taxon>
        <taxon>Embryophyta</taxon>
        <taxon>Tracheophyta</taxon>
        <taxon>Spermatophyta</taxon>
        <taxon>Magnoliopsida</taxon>
        <taxon>Liliopsida</taxon>
        <taxon>Poales</taxon>
        <taxon>Poaceae</taxon>
        <taxon>PACMAD clade</taxon>
        <taxon>Arundinoideae</taxon>
        <taxon>Arundineae</taxon>
        <taxon>Arundo</taxon>
    </lineage>
</organism>
<reference evidence="1" key="2">
    <citation type="journal article" date="2015" name="Data Brief">
        <title>Shoot transcriptome of the giant reed, Arundo donax.</title>
        <authorList>
            <person name="Barrero R.A."/>
            <person name="Guerrero F.D."/>
            <person name="Moolhuijzen P."/>
            <person name="Goolsby J.A."/>
            <person name="Tidwell J."/>
            <person name="Bellgard S.E."/>
            <person name="Bellgard M.I."/>
        </authorList>
    </citation>
    <scope>NUCLEOTIDE SEQUENCE</scope>
    <source>
        <tissue evidence="1">Shoot tissue taken approximately 20 cm above the soil surface</tissue>
    </source>
</reference>
<protein>
    <submittedName>
        <fullName evidence="1">Uncharacterized protein</fullName>
    </submittedName>
</protein>
<evidence type="ECO:0000313" key="1">
    <source>
        <dbReference type="EMBL" id="JAE08920.1"/>
    </source>
</evidence>
<dbReference type="AlphaFoldDB" id="A0A0A9F785"/>